<evidence type="ECO:0000313" key="3">
    <source>
        <dbReference type="EMBL" id="CAD6996182.1"/>
    </source>
</evidence>
<reference evidence="3" key="1">
    <citation type="submission" date="2020-11" db="EMBL/GenBank/DDBJ databases">
        <authorList>
            <person name="Whitehead M."/>
        </authorList>
    </citation>
    <scope>NUCLEOTIDE SEQUENCE</scope>
    <source>
        <strain evidence="3">EGII</strain>
    </source>
</reference>
<feature type="compositionally biased region" description="Low complexity" evidence="1">
    <location>
        <begin position="1093"/>
        <end position="1121"/>
    </location>
</feature>
<accession>A0A811UA98</accession>
<feature type="compositionally biased region" description="Low complexity" evidence="1">
    <location>
        <begin position="204"/>
        <end position="215"/>
    </location>
</feature>
<feature type="transmembrane region" description="Helical" evidence="2">
    <location>
        <begin position="601"/>
        <end position="620"/>
    </location>
</feature>
<dbReference type="PANTHER" id="PTHR21579:SF20">
    <property type="entry name" value="PROTEIN TINCAR"/>
    <property type="match status" value="1"/>
</dbReference>
<feature type="compositionally biased region" description="Pro residues" evidence="1">
    <location>
        <begin position="1139"/>
        <end position="1150"/>
    </location>
</feature>
<feature type="region of interest" description="Disordered" evidence="1">
    <location>
        <begin position="113"/>
        <end position="169"/>
    </location>
</feature>
<feature type="compositionally biased region" description="Basic and acidic residues" evidence="1">
    <location>
        <begin position="1122"/>
        <end position="1132"/>
    </location>
</feature>
<feature type="compositionally biased region" description="Low complexity" evidence="1">
    <location>
        <begin position="1273"/>
        <end position="1290"/>
    </location>
</feature>
<feature type="region of interest" description="Disordered" evidence="1">
    <location>
        <begin position="892"/>
        <end position="921"/>
    </location>
</feature>
<feature type="compositionally biased region" description="Low complexity" evidence="1">
    <location>
        <begin position="113"/>
        <end position="124"/>
    </location>
</feature>
<feature type="region of interest" description="Disordered" evidence="1">
    <location>
        <begin position="185"/>
        <end position="255"/>
    </location>
</feature>
<protein>
    <submittedName>
        <fullName evidence="3">(Mediterranean fruit fly) hypothetical protein</fullName>
    </submittedName>
</protein>
<feature type="compositionally biased region" description="Low complexity" evidence="1">
    <location>
        <begin position="143"/>
        <end position="152"/>
    </location>
</feature>
<name>A0A811UA98_CERCA</name>
<comment type="caution">
    <text evidence="3">The sequence shown here is derived from an EMBL/GenBank/DDBJ whole genome shotgun (WGS) entry which is preliminary data.</text>
</comment>
<feature type="compositionally biased region" description="Basic residues" evidence="1">
    <location>
        <begin position="217"/>
        <end position="242"/>
    </location>
</feature>
<feature type="region of interest" description="Disordered" evidence="1">
    <location>
        <begin position="963"/>
        <end position="995"/>
    </location>
</feature>
<feature type="region of interest" description="Disordered" evidence="1">
    <location>
        <begin position="1069"/>
        <end position="1153"/>
    </location>
</feature>
<dbReference type="InterPro" id="IPR053291">
    <property type="entry name" value="Ommatidial_diff-associated"/>
</dbReference>
<organism evidence="3 4">
    <name type="scientific">Ceratitis capitata</name>
    <name type="common">Mediterranean fruit fly</name>
    <name type="synonym">Tephritis capitata</name>
    <dbReference type="NCBI Taxonomy" id="7213"/>
    <lineage>
        <taxon>Eukaryota</taxon>
        <taxon>Metazoa</taxon>
        <taxon>Ecdysozoa</taxon>
        <taxon>Arthropoda</taxon>
        <taxon>Hexapoda</taxon>
        <taxon>Insecta</taxon>
        <taxon>Pterygota</taxon>
        <taxon>Neoptera</taxon>
        <taxon>Endopterygota</taxon>
        <taxon>Diptera</taxon>
        <taxon>Brachycera</taxon>
        <taxon>Muscomorpha</taxon>
        <taxon>Tephritoidea</taxon>
        <taxon>Tephritidae</taxon>
        <taxon>Ceratitis</taxon>
        <taxon>Ceratitis</taxon>
    </lineage>
</organism>
<keyword evidence="4" id="KW-1185">Reference proteome</keyword>
<dbReference type="EMBL" id="CAJHJT010000001">
    <property type="protein sequence ID" value="CAD6996182.1"/>
    <property type="molecule type" value="Genomic_DNA"/>
</dbReference>
<evidence type="ECO:0000256" key="1">
    <source>
        <dbReference type="SAM" id="MobiDB-lite"/>
    </source>
</evidence>
<dbReference type="PANTHER" id="PTHR21579">
    <property type="entry name" value="PROTEIN TINCAR"/>
    <property type="match status" value="1"/>
</dbReference>
<keyword evidence="2" id="KW-1133">Transmembrane helix</keyword>
<feature type="compositionally biased region" description="Basic residues" evidence="1">
    <location>
        <begin position="185"/>
        <end position="196"/>
    </location>
</feature>
<feature type="compositionally biased region" description="Pro residues" evidence="1">
    <location>
        <begin position="970"/>
        <end position="983"/>
    </location>
</feature>
<feature type="compositionally biased region" description="Pro residues" evidence="1">
    <location>
        <begin position="1291"/>
        <end position="1300"/>
    </location>
</feature>
<dbReference type="OrthoDB" id="10033661at2759"/>
<gene>
    <name evidence="3" type="ORF">CCAP1982_LOCUS4874</name>
</gene>
<keyword evidence="2" id="KW-0812">Transmembrane</keyword>
<feature type="region of interest" description="Disordered" evidence="1">
    <location>
        <begin position="1266"/>
        <end position="1314"/>
    </location>
</feature>
<feature type="transmembrane region" description="Helical" evidence="2">
    <location>
        <begin position="510"/>
        <end position="531"/>
    </location>
</feature>
<evidence type="ECO:0000256" key="2">
    <source>
        <dbReference type="SAM" id="Phobius"/>
    </source>
</evidence>
<dbReference type="Proteomes" id="UP000606786">
    <property type="component" value="Unassembled WGS sequence"/>
</dbReference>
<feature type="region of interest" description="Disordered" evidence="1">
    <location>
        <begin position="730"/>
        <end position="753"/>
    </location>
</feature>
<proteinExistence type="predicted"/>
<feature type="compositionally biased region" description="Polar residues" evidence="1">
    <location>
        <begin position="125"/>
        <end position="142"/>
    </location>
</feature>
<evidence type="ECO:0000313" key="4">
    <source>
        <dbReference type="Proteomes" id="UP000606786"/>
    </source>
</evidence>
<feature type="transmembrane region" description="Helical" evidence="2">
    <location>
        <begin position="551"/>
        <end position="580"/>
    </location>
</feature>
<feature type="transmembrane region" description="Helical" evidence="2">
    <location>
        <begin position="640"/>
        <end position="661"/>
    </location>
</feature>
<keyword evidence="2" id="KW-0472">Membrane</keyword>
<sequence length="1389" mass="148369">MTTISNIDSNKNYDKMWDKLGKLGKLGKTSRIDGALTAMKARTTTTTSTPEQQQSIIANTSSVRPLTTTRATIEANDVQKTSKSRASLATSMTTTTAAVTGVSTITIGASAATTTTTTPAGETTKYSSRVTQRLSHTKPSPTSASASISDNNNESDNEDTLFTVNSPVITTTTTQPITYTQPTRIMHHQQHHHHHKDQQPQSPPQQTHTHTSQHTGKSMRKHHGHNRQHHRQRGQHHNRRQHTSTAGGRSDERSARLLDTGRAAADLRPASVFGANRPATDIDLNRLDELDSSANSNIEQSIISQRGQNRDSAPASIETDMLDYDVRRSYTKSTSTISTTTRDSNIHIVKPEKLPEIIPSTPLTSNSKIIEIKTKSSSASSGGGKRAKRMTGETMQVEIEPEYLVGELSGNDSTEYMSPSSAAAGVAISSSSSSAAAGSIATVQQPPQTSLVRLDGFAGMLQILFGIEKPIDMAVFEHSPSAEFVNLVFALLVWCVRYPAVFWTTTKSFATIFSIQMIAVAFDITFSYIGAANLYKLQVYSEAMPIQNAGLILNGVVTLALFLLASVLMIASSMIMYLYGHGRLAAKMRDRSLITMKSSETWIYFAHCASLCYVLALAVVKAPLLNDLSVTYRSNLHCPTFLSALISVAHLLLWIVIWLVLTAKRRWTFKLPPMDAYGITKATTQPLLMANRSSLHSAGSISGSSSNIGSAEQKGSAMLASSNGCGGVGGGRGGKLSTESSTDGGTDDVYWPKLTPSSPKLKVTFNEVPSTSDDVLLIGDHEQNDGKRHSPRGTAICFTSVAGEIDDGEYATLRTANAAIMANMAITSLSSRLPTGATAAAVALSNKNNIDPVMTIGCGNETHISSGDPGITNNHSPTPAGAHGMKLLHLSEYDELPPPPPLPPQQQQQPQHIASAAMCGNHSSAARTDYAKSGGSFGDDSTSEEGKLLACVRDDSVTYASTRDLEPPTATTPPPPPPPPPPLLGDAEQQQQQSMAQGNIHISKHGVNGLMDMGSGDGCGVGVGKGTTATGIAGRAPQAIPENMQLSSSPEHLVSPLAPVTVTVHTNEAHIASSSTPRCLRRADSGVPNEALTPRSDTTSTTESTTSPPERAPSESSSGVHSGEERDVEVVIRPRSACKPPPKPPQPPIQEEPYGRCTNMRMSSFGCDVNSASNRALNSATLPLTRSTPEQKFDYANHCSTMPLPAACHSQQHAAVVATRGSGNYGMTTSAYSMHSQPPLPPPPVQSGLSSFRSAQYANSSVAMASANTARMQQQQQHELQQQQYQQPQSISPPPPPPPAGMHTTLPNGVRYSNPHFLRRLPHVTKAAESPYGHLGLGAGHHTFSKLLQDPLQNSLVNTAIPEDRDSANYSMTSENDCGNLYATAQSYN</sequence>
<feature type="region of interest" description="Disordered" evidence="1">
    <location>
        <begin position="1232"/>
        <end position="1251"/>
    </location>
</feature>